<evidence type="ECO:0000313" key="1">
    <source>
        <dbReference type="EMBL" id="MFC2925767.1"/>
    </source>
</evidence>
<name>A0ABV6ZWJ9_9PROT</name>
<protein>
    <submittedName>
        <fullName evidence="1">Uncharacterized protein</fullName>
    </submittedName>
</protein>
<dbReference type="Proteomes" id="UP001595379">
    <property type="component" value="Unassembled WGS sequence"/>
</dbReference>
<reference evidence="2" key="1">
    <citation type="journal article" date="2019" name="Int. J. Syst. Evol. Microbiol.">
        <title>The Global Catalogue of Microorganisms (GCM) 10K type strain sequencing project: providing services to taxonomists for standard genome sequencing and annotation.</title>
        <authorList>
            <consortium name="The Broad Institute Genomics Platform"/>
            <consortium name="The Broad Institute Genome Sequencing Center for Infectious Disease"/>
            <person name="Wu L."/>
            <person name="Ma J."/>
        </authorList>
    </citation>
    <scope>NUCLEOTIDE SEQUENCE [LARGE SCALE GENOMIC DNA]</scope>
    <source>
        <strain evidence="2">KCTC 52487</strain>
    </source>
</reference>
<evidence type="ECO:0000313" key="2">
    <source>
        <dbReference type="Proteomes" id="UP001595379"/>
    </source>
</evidence>
<keyword evidence="2" id="KW-1185">Reference proteome</keyword>
<dbReference type="EMBL" id="JBHRSV010000008">
    <property type="protein sequence ID" value="MFC2925767.1"/>
    <property type="molecule type" value="Genomic_DNA"/>
</dbReference>
<dbReference type="RefSeq" id="WP_343165487.1">
    <property type="nucleotide sequence ID" value="NZ_JBHRSV010000008.1"/>
</dbReference>
<organism evidence="1 2">
    <name type="scientific">Hyphobacterium vulgare</name>
    <dbReference type="NCBI Taxonomy" id="1736751"/>
    <lineage>
        <taxon>Bacteria</taxon>
        <taxon>Pseudomonadati</taxon>
        <taxon>Pseudomonadota</taxon>
        <taxon>Alphaproteobacteria</taxon>
        <taxon>Maricaulales</taxon>
        <taxon>Maricaulaceae</taxon>
        <taxon>Hyphobacterium</taxon>
    </lineage>
</organism>
<accession>A0ABV6ZWJ9</accession>
<proteinExistence type="predicted"/>
<comment type="caution">
    <text evidence="1">The sequence shown here is derived from an EMBL/GenBank/DDBJ whole genome shotgun (WGS) entry which is preliminary data.</text>
</comment>
<sequence>MIVPGRFIVIDNTKAHLDALSDVFVSLRSPCRPILFDPSEDIEVGCFEGARAIFCDVHLLAGIAGTTDEMLFANIIAVLARGVPRAGMPYVLCLWTRHEDKRDAFVAYLERSISEENRHAIPLMVIALPKTDFMRDLRTGEVRDPSALKEAVKEKLTESPQLTAILEWESSVHLALNAMLNTLTNTARTLEPGKSLPEALDVLLSHLAVGAAGRPRALENPQSAISAALAPILADRISHAQRAASPVWRSAITKIPAIQNLQPLHAATILTMVHVAIEPGPSPLEWGGVHLPPEKYIATSFRRNHGCAYGDFIKSLTFTDGTAPDGSSLRLIRVGAACDYAQKNQGPVPMALALEIPIENLTKNKKKDIKSRGYLWISPPFKNHSGTGVFLVSNLRYLHYFSTTVARKYKALYRLREPLLMELISRISTYISRPGILNIETK</sequence>
<gene>
    <name evidence="1" type="ORF">ACFOOR_06585</name>
</gene>